<protein>
    <submittedName>
        <fullName evidence="1">Uncharacterized protein</fullName>
    </submittedName>
</protein>
<reference evidence="1" key="1">
    <citation type="submission" date="2022-06" db="EMBL/GenBank/DDBJ databases">
        <title>Sequencing the genomes of 1000 actinobacteria strains.</title>
        <authorList>
            <person name="Klenk H.-P."/>
        </authorList>
    </citation>
    <scope>NUCLEOTIDE SEQUENCE</scope>
    <source>
        <strain evidence="1">DSM 46694</strain>
    </source>
</reference>
<keyword evidence="2" id="KW-1185">Reference proteome</keyword>
<proteinExistence type="predicted"/>
<sequence length="265" mass="30848">MPKRALPQVSKTAGQEAIERIVQRRRQVRDPDLEAMESYDPAEHPLSVIKHVLHCRKVPDWVRSNDVLDALWVLGYVRLHCPHRPDEVEHLEHELLELGCAMQIAMIRMAPPLNVRSRQAVEHRLLRHRAARLGLGRSERLERAHRLSRTRPHDTSAEAIWYDHHALPLWETAAQLVAARSHSDHLIDDEMAECLIGLRRAVREMKWPLSSSQYAVLREIGWWMQEIVDSLREDRYAAFRELLGELHTKAATLSADYHRARFGDR</sequence>
<accession>A0A9X2G5N1</accession>
<evidence type="ECO:0000313" key="1">
    <source>
        <dbReference type="EMBL" id="MCP2353009.1"/>
    </source>
</evidence>
<comment type="caution">
    <text evidence="1">The sequence shown here is derived from an EMBL/GenBank/DDBJ whole genome shotgun (WGS) entry which is preliminary data.</text>
</comment>
<dbReference type="RefSeq" id="WP_253739372.1">
    <property type="nucleotide sequence ID" value="NZ_BAABKA010000106.1"/>
</dbReference>
<dbReference type="AlphaFoldDB" id="A0A9X2G5N1"/>
<dbReference type="EMBL" id="JAMZEB010000001">
    <property type="protein sequence ID" value="MCP2353009.1"/>
    <property type="molecule type" value="Genomic_DNA"/>
</dbReference>
<organism evidence="1 2">
    <name type="scientific">Nonomuraea thailandensis</name>
    <dbReference type="NCBI Taxonomy" id="1188745"/>
    <lineage>
        <taxon>Bacteria</taxon>
        <taxon>Bacillati</taxon>
        <taxon>Actinomycetota</taxon>
        <taxon>Actinomycetes</taxon>
        <taxon>Streptosporangiales</taxon>
        <taxon>Streptosporangiaceae</taxon>
        <taxon>Nonomuraea</taxon>
    </lineage>
</organism>
<evidence type="ECO:0000313" key="2">
    <source>
        <dbReference type="Proteomes" id="UP001139648"/>
    </source>
</evidence>
<gene>
    <name evidence="1" type="ORF">HD597_000029</name>
</gene>
<name>A0A9X2G5N1_9ACTN</name>
<dbReference type="Proteomes" id="UP001139648">
    <property type="component" value="Unassembled WGS sequence"/>
</dbReference>